<evidence type="ECO:0000313" key="4">
    <source>
        <dbReference type="Proteomes" id="UP000302163"/>
    </source>
</evidence>
<dbReference type="AlphaFoldDB" id="A0A4P8YF62"/>
<dbReference type="RefSeq" id="WP_138095097.1">
    <property type="nucleotide sequence ID" value="NZ_CP040428.1"/>
</dbReference>
<gene>
    <name evidence="3" type="ORF">FEM41_05845</name>
</gene>
<sequence>MKMRIILTCLVVTAISGCQAPAPAPSITDDTIVSSEVNGTTLTHRHAVVPPREFKPINKEYRALYGAAVMSTPGFGGTEIRRLQSGATYNILGQAENFWMAVAERGRGEMIGYVPLRSVVPSERYEQTIRRPRPARRAAPKPVKQNNCVDVGSSSTACRNADSGTWIID</sequence>
<protein>
    <submittedName>
        <fullName evidence="3">SH3 domain-containing protein</fullName>
    </submittedName>
</protein>
<reference evidence="3 4" key="1">
    <citation type="submission" date="2019-05" db="EMBL/GenBank/DDBJ databases">
        <title>Complete genome sequence of Izhakiella calystegiae KSNA2, an endophyte isolated from beach morning glory (Calystegia soldanella).</title>
        <authorList>
            <person name="Jiang L."/>
            <person name="Jeong J.C."/>
            <person name="Kim C.Y."/>
            <person name="Kim D.H."/>
            <person name="Kim S.W."/>
            <person name="Lee j."/>
        </authorList>
    </citation>
    <scope>NUCLEOTIDE SEQUENCE [LARGE SCALE GENOMIC DNA]</scope>
    <source>
        <strain evidence="3 4">KSNA2</strain>
    </source>
</reference>
<name>A0A4P8YF62_9ENTR</name>
<feature type="chain" id="PRO_5020690819" evidence="2">
    <location>
        <begin position="21"/>
        <end position="169"/>
    </location>
</feature>
<dbReference type="KEGG" id="izh:FEM41_05845"/>
<dbReference type="OrthoDB" id="6546251at2"/>
<proteinExistence type="predicted"/>
<feature type="signal peptide" evidence="2">
    <location>
        <begin position="1"/>
        <end position="20"/>
    </location>
</feature>
<feature type="compositionally biased region" description="Basic residues" evidence="1">
    <location>
        <begin position="130"/>
        <end position="139"/>
    </location>
</feature>
<feature type="region of interest" description="Disordered" evidence="1">
    <location>
        <begin position="128"/>
        <end position="148"/>
    </location>
</feature>
<evidence type="ECO:0000313" key="3">
    <source>
        <dbReference type="EMBL" id="QCT19211.1"/>
    </source>
</evidence>
<keyword evidence="4" id="KW-1185">Reference proteome</keyword>
<evidence type="ECO:0000256" key="2">
    <source>
        <dbReference type="SAM" id="SignalP"/>
    </source>
</evidence>
<organism evidence="3 4">
    <name type="scientific">Jejubacter calystegiae</name>
    <dbReference type="NCBI Taxonomy" id="2579935"/>
    <lineage>
        <taxon>Bacteria</taxon>
        <taxon>Pseudomonadati</taxon>
        <taxon>Pseudomonadota</taxon>
        <taxon>Gammaproteobacteria</taxon>
        <taxon>Enterobacterales</taxon>
        <taxon>Enterobacteriaceae</taxon>
        <taxon>Jejubacter</taxon>
    </lineage>
</organism>
<keyword evidence="2" id="KW-0732">Signal</keyword>
<accession>A0A4P8YF62</accession>
<dbReference type="Proteomes" id="UP000302163">
    <property type="component" value="Chromosome"/>
</dbReference>
<dbReference type="PROSITE" id="PS51257">
    <property type="entry name" value="PROKAR_LIPOPROTEIN"/>
    <property type="match status" value="1"/>
</dbReference>
<evidence type="ECO:0000256" key="1">
    <source>
        <dbReference type="SAM" id="MobiDB-lite"/>
    </source>
</evidence>
<dbReference type="EMBL" id="CP040428">
    <property type="protein sequence ID" value="QCT19211.1"/>
    <property type="molecule type" value="Genomic_DNA"/>
</dbReference>